<reference evidence="4 5" key="1">
    <citation type="journal article" date="2008" name="Science">
        <title>The Physcomitrella genome reveals evolutionary insights into the conquest of land by plants.</title>
        <authorList>
            <person name="Rensing S."/>
            <person name="Lang D."/>
            <person name="Zimmer A."/>
            <person name="Terry A."/>
            <person name="Salamov A."/>
            <person name="Shapiro H."/>
            <person name="Nishiyama T."/>
            <person name="Perroud P.-F."/>
            <person name="Lindquist E."/>
            <person name="Kamisugi Y."/>
            <person name="Tanahashi T."/>
            <person name="Sakakibara K."/>
            <person name="Fujita T."/>
            <person name="Oishi K."/>
            <person name="Shin-I T."/>
            <person name="Kuroki Y."/>
            <person name="Toyoda A."/>
            <person name="Suzuki Y."/>
            <person name="Hashimoto A."/>
            <person name="Yamaguchi K."/>
            <person name="Sugano A."/>
            <person name="Kohara Y."/>
            <person name="Fujiyama A."/>
            <person name="Anterola A."/>
            <person name="Aoki S."/>
            <person name="Ashton N."/>
            <person name="Barbazuk W.B."/>
            <person name="Barker E."/>
            <person name="Bennetzen J."/>
            <person name="Bezanilla M."/>
            <person name="Blankenship R."/>
            <person name="Cho S.H."/>
            <person name="Dutcher S."/>
            <person name="Estelle M."/>
            <person name="Fawcett J.A."/>
            <person name="Gundlach H."/>
            <person name="Hanada K."/>
            <person name="Heyl A."/>
            <person name="Hicks K.A."/>
            <person name="Hugh J."/>
            <person name="Lohr M."/>
            <person name="Mayer K."/>
            <person name="Melkozernov A."/>
            <person name="Murata T."/>
            <person name="Nelson D."/>
            <person name="Pils B."/>
            <person name="Prigge M."/>
            <person name="Reiss B."/>
            <person name="Renner T."/>
            <person name="Rombauts S."/>
            <person name="Rushton P."/>
            <person name="Sanderfoot A."/>
            <person name="Schween G."/>
            <person name="Shiu S.-H."/>
            <person name="Stueber K."/>
            <person name="Theodoulou F.L."/>
            <person name="Tu H."/>
            <person name="Van de Peer Y."/>
            <person name="Verrier P.J."/>
            <person name="Waters E."/>
            <person name="Wood A."/>
            <person name="Yang L."/>
            <person name="Cove D."/>
            <person name="Cuming A."/>
            <person name="Hasebe M."/>
            <person name="Lucas S."/>
            <person name="Mishler D.B."/>
            <person name="Reski R."/>
            <person name="Grigoriev I."/>
            <person name="Quatrano R.S."/>
            <person name="Boore J.L."/>
        </authorList>
    </citation>
    <scope>NUCLEOTIDE SEQUENCE [LARGE SCALE GENOMIC DNA]</scope>
    <source>
        <strain evidence="4 5">cv. Gransden 2004</strain>
    </source>
</reference>
<protein>
    <recommendedName>
        <fullName evidence="3">FHA domain-containing protein</fullName>
    </recommendedName>
</protein>
<sequence length="1026" mass="112678">MASSAVPAPLSNAAVASSSERSSMGVMAFASILAQQPCPLSRSSAPAPWAMLTAVSANACKRPQGSHIMLHNSDHVLGRTVKEVSCQFNSPNVSGRHCTISRRYLGEDGRILSTNNITNAATDRLVGCIRDSSSNGTFVNFQRLQRNGEEVQLRHGDVISLVSTPEDVTAFAFVFREVSDSTIGPVPLPSIPPSEADGPSNKRKGSPPDDGVTIGGDGKRIKGLGSGGVSGPIMLNDVRQLQRSNEELRLQVEAYMLEVEKMRSEYRSAETRHASELKDLQTTLAEKFNAQLEELKISLATKELDLETSSAVRLQQESCIELLEQRLASEAKSRVDAEEVIDGLKMRMEELQRCLEDERFKISKERADAEASLRASLDRIRMEAAEELKRHEEAAARQLEQQNNIIVALQEGEKEYRMAAEISRKKLDSERGAVVAAEDRARRLESQLQEEKALSLSAHNRAAEIEDKLRQTNRELENEKTAKEGALAKIARLEVEMEAASRDLKLEKQRLQGARERIVLRETQLRAFHSTAAEIAELQQRQQDQLSTMIRTLEDGDSDNDYDHTNVPNVRIRSPYAKAHPGPVHYSEHQSSKRMEELRGTSPNTSGDRPMQIFRGGEIGTKRILVHVDESSEETDTYDDTDGDTQQADCSKASQSAIRSSDVYIPPTQVLNVGNVSAPTCVQTGHSQHMLEGELLQITSGEVGDTRLENGEVGSIQTANADFGCTQLLHQETKLEGPSPRARSGGVGANEDRSTSQDGAPTLHRDEGEPIIEETARPDHAGLRTGYLLDNTERWEDSADADRRISLATLRAGSTCKEDARDVRRCRRDSLCTADLIASEVAGSWAITTPASDHGESDSSSAERDCAKEECRRISDDGAEYAASQVATNSIAGDKHPEGNAAFKGGKILNEGDFNMDVDMDMSQTAPKHAGAELRRLREHEVVNETLNIATLGFDNSYVHGRDTVMGNDDSSDTCSTEDTSREEGEIGASQLRESEPVSPLIWKKLQEKHVKGINIFSDHLQKGTL</sequence>
<evidence type="ECO:0000256" key="2">
    <source>
        <dbReference type="SAM" id="MobiDB-lite"/>
    </source>
</evidence>
<feature type="compositionally biased region" description="Basic and acidic residues" evidence="2">
    <location>
        <begin position="586"/>
        <end position="599"/>
    </location>
</feature>
<dbReference type="Pfam" id="PF00498">
    <property type="entry name" value="FHA"/>
    <property type="match status" value="1"/>
</dbReference>
<feature type="region of interest" description="Disordered" evidence="2">
    <location>
        <begin position="575"/>
        <end position="613"/>
    </location>
</feature>
<feature type="coiled-coil region" evidence="1">
    <location>
        <begin position="238"/>
        <end position="305"/>
    </location>
</feature>
<name>A0A7I4DWX0_PHYPA</name>
<feature type="domain" description="FHA" evidence="3">
    <location>
        <begin position="75"/>
        <end position="144"/>
    </location>
</feature>
<feature type="region of interest" description="Disordered" evidence="2">
    <location>
        <begin position="184"/>
        <end position="226"/>
    </location>
</feature>
<accession>A0A7I4DWX0</accession>
<gene>
    <name evidence="4" type="primary">LOC112282607</name>
</gene>
<dbReference type="InParanoid" id="A0A7I4DWX0"/>
<feature type="region of interest" description="Disordered" evidence="2">
    <location>
        <begin position="966"/>
        <end position="993"/>
    </location>
</feature>
<dbReference type="AlphaFoldDB" id="A0A7I4DWX0"/>
<evidence type="ECO:0000313" key="5">
    <source>
        <dbReference type="Proteomes" id="UP000006727"/>
    </source>
</evidence>
<dbReference type="EMBL" id="ABEU02000005">
    <property type="status" value="NOT_ANNOTATED_CDS"/>
    <property type="molecule type" value="Genomic_DNA"/>
</dbReference>
<dbReference type="InterPro" id="IPR008984">
    <property type="entry name" value="SMAD_FHA_dom_sf"/>
</dbReference>
<dbReference type="FunCoup" id="A0A7I4DWX0">
    <property type="interactions" value="1603"/>
</dbReference>
<dbReference type="PANTHER" id="PTHR47458:SF1">
    <property type="entry name" value="SMAD_FHA DOMAIN-CONTAINING PROTEIN"/>
    <property type="match status" value="1"/>
</dbReference>
<dbReference type="Proteomes" id="UP000006727">
    <property type="component" value="Chromosome 5"/>
</dbReference>
<dbReference type="SUPFAM" id="SSF49879">
    <property type="entry name" value="SMAD/FHA domain"/>
    <property type="match status" value="1"/>
</dbReference>
<dbReference type="Gramene" id="Pp3c5_28010V3.5">
    <property type="protein sequence ID" value="Pp3c5_28010V3.5"/>
    <property type="gene ID" value="Pp3c5_28010"/>
</dbReference>
<dbReference type="SMART" id="SM00240">
    <property type="entry name" value="FHA"/>
    <property type="match status" value="1"/>
</dbReference>
<dbReference type="InterPro" id="IPR000253">
    <property type="entry name" value="FHA_dom"/>
</dbReference>
<organism evidence="4 5">
    <name type="scientific">Physcomitrium patens</name>
    <name type="common">Spreading-leaved earth moss</name>
    <name type="synonym">Physcomitrella patens</name>
    <dbReference type="NCBI Taxonomy" id="3218"/>
    <lineage>
        <taxon>Eukaryota</taxon>
        <taxon>Viridiplantae</taxon>
        <taxon>Streptophyta</taxon>
        <taxon>Embryophyta</taxon>
        <taxon>Bryophyta</taxon>
        <taxon>Bryophytina</taxon>
        <taxon>Bryopsida</taxon>
        <taxon>Funariidae</taxon>
        <taxon>Funariales</taxon>
        <taxon>Funariaceae</taxon>
        <taxon>Physcomitrium</taxon>
    </lineage>
</organism>
<keyword evidence="1" id="KW-0175">Coiled coil</keyword>
<keyword evidence="5" id="KW-1185">Reference proteome</keyword>
<feature type="coiled-coil region" evidence="1">
    <location>
        <begin position="334"/>
        <end position="517"/>
    </location>
</feature>
<proteinExistence type="predicted"/>
<reference evidence="4 5" key="2">
    <citation type="journal article" date="2018" name="Plant J.">
        <title>The Physcomitrella patens chromosome-scale assembly reveals moss genome structure and evolution.</title>
        <authorList>
            <person name="Lang D."/>
            <person name="Ullrich K.K."/>
            <person name="Murat F."/>
            <person name="Fuchs J."/>
            <person name="Jenkins J."/>
            <person name="Haas F.B."/>
            <person name="Piednoel M."/>
            <person name="Gundlach H."/>
            <person name="Van Bel M."/>
            <person name="Meyberg R."/>
            <person name="Vives C."/>
            <person name="Morata J."/>
            <person name="Symeonidi A."/>
            <person name="Hiss M."/>
            <person name="Muchero W."/>
            <person name="Kamisugi Y."/>
            <person name="Saleh O."/>
            <person name="Blanc G."/>
            <person name="Decker E.L."/>
            <person name="van Gessel N."/>
            <person name="Grimwood J."/>
            <person name="Hayes R.D."/>
            <person name="Graham S.W."/>
            <person name="Gunter L.E."/>
            <person name="McDaniel S.F."/>
            <person name="Hoernstein S.N.W."/>
            <person name="Larsson A."/>
            <person name="Li F.W."/>
            <person name="Perroud P.F."/>
            <person name="Phillips J."/>
            <person name="Ranjan P."/>
            <person name="Rokshar D.S."/>
            <person name="Rothfels C.J."/>
            <person name="Schneider L."/>
            <person name="Shu S."/>
            <person name="Stevenson D.W."/>
            <person name="Thummler F."/>
            <person name="Tillich M."/>
            <person name="Villarreal Aguilar J.C."/>
            <person name="Widiez T."/>
            <person name="Wong G.K."/>
            <person name="Wymore A."/>
            <person name="Zhang Y."/>
            <person name="Zimmer A.D."/>
            <person name="Quatrano R.S."/>
            <person name="Mayer K.F.X."/>
            <person name="Goodstein D."/>
            <person name="Casacuberta J.M."/>
            <person name="Vandepoele K."/>
            <person name="Reski R."/>
            <person name="Cuming A.C."/>
            <person name="Tuskan G.A."/>
            <person name="Maumus F."/>
            <person name="Salse J."/>
            <person name="Schmutz J."/>
            <person name="Rensing S.A."/>
        </authorList>
    </citation>
    <scope>NUCLEOTIDE SEQUENCE [LARGE SCALE GENOMIC DNA]</scope>
    <source>
        <strain evidence="4 5">cv. Gransden 2004</strain>
    </source>
</reference>
<reference evidence="4" key="3">
    <citation type="submission" date="2020-12" db="UniProtKB">
        <authorList>
            <consortium name="EnsemblPlants"/>
        </authorList>
    </citation>
    <scope>IDENTIFICATION</scope>
</reference>
<feature type="compositionally biased region" description="Basic and acidic residues" evidence="2">
    <location>
        <begin position="763"/>
        <end position="779"/>
    </location>
</feature>
<evidence type="ECO:0000256" key="1">
    <source>
        <dbReference type="SAM" id="Coils"/>
    </source>
</evidence>
<evidence type="ECO:0000259" key="3">
    <source>
        <dbReference type="PROSITE" id="PS50006"/>
    </source>
</evidence>
<dbReference type="PROSITE" id="PS50006">
    <property type="entry name" value="FHA_DOMAIN"/>
    <property type="match status" value="1"/>
</dbReference>
<feature type="region of interest" description="Disordered" evidence="2">
    <location>
        <begin position="732"/>
        <end position="779"/>
    </location>
</feature>
<dbReference type="Gene3D" id="2.60.200.20">
    <property type="match status" value="1"/>
</dbReference>
<dbReference type="EnsemblPlants" id="Pp3c5_28010V3.5">
    <property type="protein sequence ID" value="Pp3c5_28010V3.5"/>
    <property type="gene ID" value="Pp3c5_28010"/>
</dbReference>
<dbReference type="PANTHER" id="PTHR47458">
    <property type="entry name" value="SMAD/FHA DOMAIN-CONTAINING PROTEIN"/>
    <property type="match status" value="1"/>
</dbReference>
<evidence type="ECO:0000313" key="4">
    <source>
        <dbReference type="EnsemblPlants" id="Pp3c5_28010V3.5"/>
    </source>
</evidence>